<keyword evidence="3" id="KW-1185">Reference proteome</keyword>
<comment type="caution">
    <text evidence="2">The sequence shown here is derived from an EMBL/GenBank/DDBJ whole genome shotgun (WGS) entry which is preliminary data.</text>
</comment>
<evidence type="ECO:0000259" key="1">
    <source>
        <dbReference type="Pfam" id="PF09994"/>
    </source>
</evidence>
<dbReference type="PANTHER" id="PTHR33840:SF1">
    <property type="entry name" value="TLE1 PHOSPHOLIPASE DOMAIN-CONTAINING PROTEIN"/>
    <property type="match status" value="1"/>
</dbReference>
<evidence type="ECO:0000313" key="3">
    <source>
        <dbReference type="Proteomes" id="UP000266861"/>
    </source>
</evidence>
<name>A0A397IIW6_9GLOM</name>
<organism evidence="2 3">
    <name type="scientific">Diversispora epigaea</name>
    <dbReference type="NCBI Taxonomy" id="1348612"/>
    <lineage>
        <taxon>Eukaryota</taxon>
        <taxon>Fungi</taxon>
        <taxon>Fungi incertae sedis</taxon>
        <taxon>Mucoromycota</taxon>
        <taxon>Glomeromycotina</taxon>
        <taxon>Glomeromycetes</taxon>
        <taxon>Diversisporales</taxon>
        <taxon>Diversisporaceae</taxon>
        <taxon>Diversispora</taxon>
    </lineage>
</organism>
<dbReference type="InterPro" id="IPR018712">
    <property type="entry name" value="Tle1-like_cat"/>
</dbReference>
<dbReference type="EMBL" id="PQFF01000204">
    <property type="protein sequence ID" value="RHZ74837.1"/>
    <property type="molecule type" value="Genomic_DNA"/>
</dbReference>
<accession>A0A397IIW6</accession>
<dbReference type="PANTHER" id="PTHR33840">
    <property type="match status" value="1"/>
</dbReference>
<reference evidence="2 3" key="1">
    <citation type="submission" date="2018-08" db="EMBL/GenBank/DDBJ databases">
        <title>Genome and evolution of the arbuscular mycorrhizal fungus Diversispora epigaea (formerly Glomus versiforme) and its bacterial endosymbionts.</title>
        <authorList>
            <person name="Sun X."/>
            <person name="Fei Z."/>
            <person name="Harrison M."/>
        </authorList>
    </citation>
    <scope>NUCLEOTIDE SEQUENCE [LARGE SCALE GENOMIC DNA]</scope>
    <source>
        <strain evidence="2 3">IT104</strain>
    </source>
</reference>
<dbReference type="Pfam" id="PF09994">
    <property type="entry name" value="T6SS_Tle1-like_cat"/>
    <property type="match status" value="1"/>
</dbReference>
<dbReference type="STRING" id="1348612.A0A397IIW6"/>
<dbReference type="AlphaFoldDB" id="A0A397IIW6"/>
<dbReference type="Proteomes" id="UP000266861">
    <property type="component" value="Unassembled WGS sequence"/>
</dbReference>
<sequence>MEKNSEETINIVVLCDGTLNGPIVETNVYKLHMLLLSSYCEANRTRGLDFSWFEKLNNLNRKHRKTREITHDAFLHKDHYYESGVGGIFELLDTAIAYDIDEKIKCAYRHIVRRYNDNENKNKKKDIWLFGFSRGAYTVRCVAGLIRNCGILRYDSKELINRAYELYRSRDPNHNPKEQESELFRSSFSHSGSTKIKFLGLWDTVGATGLPSITIGKGFEYLKLHDNNVSKIVKNAYQVIGIHEKSVFFEPISRKNEEYEKCEECKKNEECKNSEKCECVKLEEIWFPGDHLEVGGGIFSVDNNISNESLRWMIRKILCTGGLLSKKCLEEEKKLELEKKFLDQIKMIPKSFSKSLRQNVLPLIPVYSIKRATTIFPLMRGDRIIPLYRDNRGMLTFDLLYKKGYWENAKKFKNINDIKKHKYRRPDSLTKFYDAMEDVLIEELKRTNSASDSKDVNETKAKYREQNIKKIKEMYDEIEMDKKNSDDKIDKKNSDDEIDEKDKEKIWKLFKEIDKDRIDNIESFDAKTISKFNIERLIHQYNVRMNKDFCRKCNSRNLMTKK</sequence>
<protein>
    <recommendedName>
        <fullName evidence="1">T6SS Phospholipase effector Tle1-like catalytic domain-containing protein</fullName>
    </recommendedName>
</protein>
<gene>
    <name evidence="2" type="ORF">Glove_219g4</name>
</gene>
<proteinExistence type="predicted"/>
<evidence type="ECO:0000313" key="2">
    <source>
        <dbReference type="EMBL" id="RHZ74837.1"/>
    </source>
</evidence>
<dbReference type="OrthoDB" id="59699at2759"/>
<feature type="domain" description="T6SS Phospholipase effector Tle1-like catalytic" evidence="1">
    <location>
        <begin position="10"/>
        <end position="315"/>
    </location>
</feature>